<dbReference type="Proteomes" id="UP000178892">
    <property type="component" value="Unassembled WGS sequence"/>
</dbReference>
<dbReference type="GO" id="GO:0005524">
    <property type="term" value="F:ATP binding"/>
    <property type="evidence" value="ECO:0007669"/>
    <property type="project" value="UniProtKB-UniRule"/>
</dbReference>
<evidence type="ECO:0000256" key="6">
    <source>
        <dbReference type="ARBA" id="ARBA00023146"/>
    </source>
</evidence>
<dbReference type="InterPro" id="IPR014729">
    <property type="entry name" value="Rossmann-like_a/b/a_fold"/>
</dbReference>
<evidence type="ECO:0000256" key="4">
    <source>
        <dbReference type="ARBA" id="ARBA00022840"/>
    </source>
</evidence>
<feature type="binding site" evidence="8">
    <location>
        <begin position="13"/>
        <end position="15"/>
    </location>
    <ligand>
        <name>ATP</name>
        <dbReference type="ChEBI" id="CHEBI:30616"/>
    </ligand>
</feature>
<dbReference type="Gene3D" id="3.40.50.620">
    <property type="entry name" value="HUPs"/>
    <property type="match status" value="1"/>
</dbReference>
<comment type="caution">
    <text evidence="10">The sequence shown here is derived from an EMBL/GenBank/DDBJ whole genome shotgun (WGS) entry which is preliminary data.</text>
</comment>
<feature type="short sequence motif" description="'HIGH' region" evidence="8">
    <location>
        <begin position="14"/>
        <end position="22"/>
    </location>
</feature>
<evidence type="ECO:0000256" key="3">
    <source>
        <dbReference type="ARBA" id="ARBA00022741"/>
    </source>
</evidence>
<proteinExistence type="inferred from homology"/>
<feature type="binding site" evidence="8">
    <location>
        <begin position="207"/>
        <end position="211"/>
    </location>
    <ligand>
        <name>ATP</name>
        <dbReference type="ChEBI" id="CHEBI:30616"/>
    </ligand>
</feature>
<feature type="binding site" evidence="8">
    <location>
        <begin position="21"/>
        <end position="22"/>
    </location>
    <ligand>
        <name>ATP</name>
        <dbReference type="ChEBI" id="CHEBI:30616"/>
    </ligand>
</feature>
<evidence type="ECO:0000256" key="9">
    <source>
        <dbReference type="RuleBase" id="RU363036"/>
    </source>
</evidence>
<comment type="similarity">
    <text evidence="1 8 9">Belongs to the class-I aminoacyl-tRNA synthetase family.</text>
</comment>
<dbReference type="InterPro" id="IPR002305">
    <property type="entry name" value="aa-tRNA-synth_Ic"/>
</dbReference>
<comment type="subunit">
    <text evidence="8">Homodimer.</text>
</comment>
<keyword evidence="3 8" id="KW-0547">Nucleotide-binding</keyword>
<gene>
    <name evidence="8" type="primary">trpS</name>
    <name evidence="10" type="ORF">A2720_04255</name>
</gene>
<dbReference type="PANTHER" id="PTHR43766:SF1">
    <property type="entry name" value="TRYPTOPHAN--TRNA LIGASE, MITOCHONDRIAL"/>
    <property type="match status" value="1"/>
</dbReference>
<dbReference type="EMBL" id="MFEL01000018">
    <property type="protein sequence ID" value="OGE80744.1"/>
    <property type="molecule type" value="Genomic_DNA"/>
</dbReference>
<keyword evidence="2 8" id="KW-0436">Ligase</keyword>
<dbReference type="GO" id="GO:0006436">
    <property type="term" value="P:tryptophanyl-tRNA aminoacylation"/>
    <property type="evidence" value="ECO:0007669"/>
    <property type="project" value="UniProtKB-UniRule"/>
</dbReference>
<dbReference type="GO" id="GO:0004830">
    <property type="term" value="F:tryptophan-tRNA ligase activity"/>
    <property type="evidence" value="ECO:0007669"/>
    <property type="project" value="UniProtKB-UniRule"/>
</dbReference>
<feature type="binding site" evidence="8">
    <location>
        <position position="148"/>
    </location>
    <ligand>
        <name>L-tryptophan</name>
        <dbReference type="ChEBI" id="CHEBI:57912"/>
    </ligand>
</feature>
<feature type="short sequence motif" description="'KMSKS' region" evidence="8">
    <location>
        <begin position="207"/>
        <end position="211"/>
    </location>
</feature>
<comment type="subcellular location">
    <subcellularLocation>
        <location evidence="8">Cytoplasm</location>
    </subcellularLocation>
</comment>
<dbReference type="NCBIfam" id="TIGR00233">
    <property type="entry name" value="trpS"/>
    <property type="match status" value="1"/>
</dbReference>
<keyword evidence="4 8" id="KW-0067">ATP-binding</keyword>
<dbReference type="Gene3D" id="1.10.240.10">
    <property type="entry name" value="Tyrosyl-Transfer RNA Synthetase"/>
    <property type="match status" value="1"/>
</dbReference>
<evidence type="ECO:0000256" key="5">
    <source>
        <dbReference type="ARBA" id="ARBA00022917"/>
    </source>
</evidence>
<evidence type="ECO:0000256" key="8">
    <source>
        <dbReference type="HAMAP-Rule" id="MF_00140"/>
    </source>
</evidence>
<evidence type="ECO:0000256" key="7">
    <source>
        <dbReference type="ARBA" id="ARBA00049929"/>
    </source>
</evidence>
<comment type="catalytic activity">
    <reaction evidence="7 8">
        <text>tRNA(Trp) + L-tryptophan + ATP = L-tryptophyl-tRNA(Trp) + AMP + diphosphate + H(+)</text>
        <dbReference type="Rhea" id="RHEA:24080"/>
        <dbReference type="Rhea" id="RHEA-COMP:9671"/>
        <dbReference type="Rhea" id="RHEA-COMP:9705"/>
        <dbReference type="ChEBI" id="CHEBI:15378"/>
        <dbReference type="ChEBI" id="CHEBI:30616"/>
        <dbReference type="ChEBI" id="CHEBI:33019"/>
        <dbReference type="ChEBI" id="CHEBI:57912"/>
        <dbReference type="ChEBI" id="CHEBI:78442"/>
        <dbReference type="ChEBI" id="CHEBI:78535"/>
        <dbReference type="ChEBI" id="CHEBI:456215"/>
        <dbReference type="EC" id="6.1.1.2"/>
    </reaction>
</comment>
<evidence type="ECO:0000256" key="2">
    <source>
        <dbReference type="ARBA" id="ARBA00022598"/>
    </source>
</evidence>
<dbReference type="InterPro" id="IPR024109">
    <property type="entry name" value="Trp-tRNA-ligase_bac-type"/>
</dbReference>
<protein>
    <recommendedName>
        <fullName evidence="8">Tryptophan--tRNA ligase</fullName>
        <ecNumber evidence="8">6.1.1.2</ecNumber>
    </recommendedName>
    <alternativeName>
        <fullName evidence="8">Tryptophanyl-tRNA synthetase</fullName>
        <shortName evidence="8">TrpRS</shortName>
    </alternativeName>
</protein>
<reference evidence="10 11" key="1">
    <citation type="journal article" date="2016" name="Nat. Commun.">
        <title>Thousands of microbial genomes shed light on interconnected biogeochemical processes in an aquifer system.</title>
        <authorList>
            <person name="Anantharaman K."/>
            <person name="Brown C.T."/>
            <person name="Hug L.A."/>
            <person name="Sharon I."/>
            <person name="Castelle C.J."/>
            <person name="Probst A.J."/>
            <person name="Thomas B.C."/>
            <person name="Singh A."/>
            <person name="Wilkins M.J."/>
            <person name="Karaoz U."/>
            <person name="Brodie E.L."/>
            <person name="Williams K.H."/>
            <person name="Hubbard S.S."/>
            <person name="Banfield J.F."/>
        </authorList>
    </citation>
    <scope>NUCLEOTIDE SEQUENCE [LARGE SCALE GENOMIC DNA]</scope>
</reference>
<accession>A0A1F5NT41</accession>
<feature type="binding site" evidence="8">
    <location>
        <position position="198"/>
    </location>
    <ligand>
        <name>ATP</name>
        <dbReference type="ChEBI" id="CHEBI:30616"/>
    </ligand>
</feature>
<evidence type="ECO:0000313" key="11">
    <source>
        <dbReference type="Proteomes" id="UP000178892"/>
    </source>
</evidence>
<dbReference type="SUPFAM" id="SSF52374">
    <property type="entry name" value="Nucleotidylyl transferase"/>
    <property type="match status" value="1"/>
</dbReference>
<keyword evidence="5 8" id="KW-0648">Protein biosynthesis</keyword>
<dbReference type="CDD" id="cd00806">
    <property type="entry name" value="TrpRS_core"/>
    <property type="match status" value="1"/>
</dbReference>
<name>A0A1F5NT41_9BACT</name>
<dbReference type="STRING" id="1817825.A2720_04255"/>
<evidence type="ECO:0000256" key="1">
    <source>
        <dbReference type="ARBA" id="ARBA00005594"/>
    </source>
</evidence>
<organism evidence="10 11">
    <name type="scientific">Candidatus Doudnabacteria bacterium RIFCSPHIGHO2_01_FULL_46_24</name>
    <dbReference type="NCBI Taxonomy" id="1817825"/>
    <lineage>
        <taxon>Bacteria</taxon>
        <taxon>Candidatus Doudnaibacteriota</taxon>
    </lineage>
</organism>
<dbReference type="PANTHER" id="PTHR43766">
    <property type="entry name" value="TRYPTOPHAN--TRNA LIGASE, MITOCHONDRIAL"/>
    <property type="match status" value="1"/>
</dbReference>
<feature type="binding site" evidence="8">
    <location>
        <begin position="160"/>
        <end position="162"/>
    </location>
    <ligand>
        <name>ATP</name>
        <dbReference type="ChEBI" id="CHEBI:30616"/>
    </ligand>
</feature>
<sequence length="336" mass="37360">MTEKKQTILSGIRATGKLHIGNYLGALKQFVDLQNGKGNLSAEASAKADCFFFIADLHALTTPFEAKELSQNTLEVAADYLAAGIDPKKSTFFLQSQVLEHAELGWIFNCLTPLGELNRMTQFKEKSEEQKGQISGGLLTYPTLMAADILIYKPTAVPVGEDQTQHVELARDTARKFNNRFGQTFPEPKTYLRKPLRVMSLTDPTKKMSKSGDEALMLDDPPAEILRKLKKAPTATDATKESPGVKNLFLLLEHFGSEEQITEYSHEQKNNTIKYSELKEALAKAIAEHFAEFRDQKQELLANPKTIMDALEQGATKARKIASQTLAEVKEKVGLL</sequence>
<dbReference type="Pfam" id="PF00579">
    <property type="entry name" value="tRNA-synt_1b"/>
    <property type="match status" value="1"/>
</dbReference>
<dbReference type="EC" id="6.1.1.2" evidence="8"/>
<dbReference type="InterPro" id="IPR002306">
    <property type="entry name" value="Trp-tRNA-ligase"/>
</dbReference>
<keyword evidence="6 8" id="KW-0030">Aminoacyl-tRNA synthetase</keyword>
<dbReference type="PRINTS" id="PR01039">
    <property type="entry name" value="TRNASYNTHTRP"/>
</dbReference>
<comment type="function">
    <text evidence="8">Catalyzes the attachment of tryptophan to tRNA(Trp).</text>
</comment>
<dbReference type="HAMAP" id="MF_00140_B">
    <property type="entry name" value="Trp_tRNA_synth_B"/>
    <property type="match status" value="1"/>
</dbReference>
<dbReference type="GO" id="GO:0005829">
    <property type="term" value="C:cytosol"/>
    <property type="evidence" value="ECO:0007669"/>
    <property type="project" value="TreeGrafter"/>
</dbReference>
<dbReference type="AlphaFoldDB" id="A0A1F5NT41"/>
<keyword evidence="8" id="KW-0963">Cytoplasm</keyword>
<evidence type="ECO:0000313" key="10">
    <source>
        <dbReference type="EMBL" id="OGE80744.1"/>
    </source>
</evidence>
<dbReference type="InterPro" id="IPR050203">
    <property type="entry name" value="Trp-tRNA_synthetase"/>
</dbReference>